<gene>
    <name evidence="3" type="ORF">SODALDRAFT_353064</name>
</gene>
<feature type="compositionally biased region" description="Polar residues" evidence="2">
    <location>
        <begin position="1"/>
        <end position="15"/>
    </location>
</feature>
<evidence type="ECO:0000313" key="4">
    <source>
        <dbReference type="Proteomes" id="UP000272025"/>
    </source>
</evidence>
<evidence type="ECO:0000313" key="3">
    <source>
        <dbReference type="EMBL" id="ROT35343.1"/>
    </source>
</evidence>
<dbReference type="PANTHER" id="PTHR37535">
    <property type="entry name" value="FLUG DOMAIN PROTEIN"/>
    <property type="match status" value="1"/>
</dbReference>
<dbReference type="GeneID" id="39582104"/>
<reference evidence="3 4" key="1">
    <citation type="journal article" date="2018" name="Mol. Ecol.">
        <title>The obligate alkalophilic soda-lake fungus Sodiomyces alkalinus has shifted to a protein diet.</title>
        <authorList>
            <person name="Grum-Grzhimaylo A.A."/>
            <person name="Falkoski D.L."/>
            <person name="van den Heuvel J."/>
            <person name="Valero-Jimenez C.A."/>
            <person name="Min B."/>
            <person name="Choi I.G."/>
            <person name="Lipzen A."/>
            <person name="Daum C.G."/>
            <person name="Aanen D.K."/>
            <person name="Tsang A."/>
            <person name="Henrissat B."/>
            <person name="Bilanenko E.N."/>
            <person name="de Vries R.P."/>
            <person name="van Kan J.A.L."/>
            <person name="Grigoriev I.V."/>
            <person name="Debets A.J.M."/>
        </authorList>
    </citation>
    <scope>NUCLEOTIDE SEQUENCE [LARGE SCALE GENOMIC DNA]</scope>
    <source>
        <strain evidence="3 4">F11</strain>
    </source>
</reference>
<dbReference type="RefSeq" id="XP_028463149.1">
    <property type="nucleotide sequence ID" value="XM_028613626.1"/>
</dbReference>
<dbReference type="InterPro" id="IPR021842">
    <property type="entry name" value="DUF3435"/>
</dbReference>
<dbReference type="OrthoDB" id="4839830at2759"/>
<dbReference type="Proteomes" id="UP000272025">
    <property type="component" value="Unassembled WGS sequence"/>
</dbReference>
<sequence>MNPMTFFSGNKSTMPWPNPPRLPAQRRLPSNKPHGFATPAASRTHPSSLPLRRDLDEVPLFRRAVKTFIGFEMSLTEPISYGMLAGWIKRVGEILGRMYTTICYSLRYNELDGSPMLSATWHSTTMVLSRSRSTTSDAMRCSIGHANSKRRPIDLTPEQVASVNTDPRIKELAGEVERLPHRSKERQEAVRALRNEKQRLKRALMERIKDAWTDEQAVEDIQRQLQGLGFSQPMDVDSAACAPQRPAQKRLVAALTAPVDDTLEGYYQRRDSLIDAIIATAAWWKAVRHAEPMAQRQRSQSRYLMINHAR</sequence>
<proteinExistence type="predicted"/>
<dbReference type="Pfam" id="PF11917">
    <property type="entry name" value="DUF3435"/>
    <property type="match status" value="2"/>
</dbReference>
<dbReference type="AlphaFoldDB" id="A0A3N2PLE4"/>
<dbReference type="STRING" id="1314773.A0A3N2PLE4"/>
<organism evidence="3 4">
    <name type="scientific">Sodiomyces alkalinus (strain CBS 110278 / VKM F-3762 / F11)</name>
    <name type="common">Alkaliphilic filamentous fungus</name>
    <dbReference type="NCBI Taxonomy" id="1314773"/>
    <lineage>
        <taxon>Eukaryota</taxon>
        <taxon>Fungi</taxon>
        <taxon>Dikarya</taxon>
        <taxon>Ascomycota</taxon>
        <taxon>Pezizomycotina</taxon>
        <taxon>Sordariomycetes</taxon>
        <taxon>Hypocreomycetidae</taxon>
        <taxon>Glomerellales</taxon>
        <taxon>Plectosphaerellaceae</taxon>
        <taxon>Sodiomyces</taxon>
    </lineage>
</organism>
<accession>A0A3N2PLE4</accession>
<keyword evidence="4" id="KW-1185">Reference proteome</keyword>
<feature type="coiled-coil region" evidence="1">
    <location>
        <begin position="183"/>
        <end position="210"/>
    </location>
</feature>
<feature type="region of interest" description="Disordered" evidence="2">
    <location>
        <begin position="1"/>
        <end position="50"/>
    </location>
</feature>
<evidence type="ECO:0000256" key="1">
    <source>
        <dbReference type="SAM" id="Coils"/>
    </source>
</evidence>
<protein>
    <submittedName>
        <fullName evidence="3">Uncharacterized protein</fullName>
    </submittedName>
</protein>
<dbReference type="EMBL" id="ML119061">
    <property type="protein sequence ID" value="ROT35343.1"/>
    <property type="molecule type" value="Genomic_DNA"/>
</dbReference>
<keyword evidence="1" id="KW-0175">Coiled coil</keyword>
<name>A0A3N2PLE4_SODAK</name>
<evidence type="ECO:0000256" key="2">
    <source>
        <dbReference type="SAM" id="MobiDB-lite"/>
    </source>
</evidence>
<dbReference type="PANTHER" id="PTHR37535:SF2">
    <property type="entry name" value="FINGER DOMAIN PROTEIN, PUTATIVE (AFU_ORTHOLOGUE AFUA_6G09300)-RELATED"/>
    <property type="match status" value="1"/>
</dbReference>